<reference evidence="2" key="1">
    <citation type="submission" date="2021-06" db="EMBL/GenBank/DDBJ databases">
        <authorList>
            <consortium name="Wellcome Sanger Institute Data Sharing"/>
        </authorList>
    </citation>
    <scope>NUCLEOTIDE SEQUENCE [LARGE SCALE GENOMIC DNA]</scope>
</reference>
<dbReference type="PANTHER" id="PTHR42757">
    <property type="entry name" value="IGLON FAMILY OF IMMUNOGLOBULIN SUPERFAMILY-RELATED"/>
    <property type="match status" value="1"/>
</dbReference>
<proteinExistence type="predicted"/>
<dbReference type="InterPro" id="IPR013783">
    <property type="entry name" value="Ig-like_fold"/>
</dbReference>
<dbReference type="GeneTree" id="ENSGT00940000160467"/>
<dbReference type="PROSITE" id="PS50835">
    <property type="entry name" value="IG_LIKE"/>
    <property type="match status" value="1"/>
</dbReference>
<dbReference type="InterPro" id="IPR036179">
    <property type="entry name" value="Ig-like_dom_sf"/>
</dbReference>
<dbReference type="InterPro" id="IPR013106">
    <property type="entry name" value="Ig_V-set"/>
</dbReference>
<dbReference type="Proteomes" id="UP000694620">
    <property type="component" value="Chromosome 17"/>
</dbReference>
<dbReference type="InterPro" id="IPR013098">
    <property type="entry name" value="Ig_I-set"/>
</dbReference>
<dbReference type="AlphaFoldDB" id="A0A8C4SWY2"/>
<dbReference type="Pfam" id="PF07679">
    <property type="entry name" value="I-set"/>
    <property type="match status" value="1"/>
</dbReference>
<dbReference type="InterPro" id="IPR007110">
    <property type="entry name" value="Ig-like_dom"/>
</dbReference>
<accession>A0A8C4SWY2</accession>
<dbReference type="Ensembl" id="ENSECRT00000023401.1">
    <property type="protein sequence ID" value="ENSECRP00000022909.1"/>
    <property type="gene ID" value="ENSECRG00000015492.1"/>
</dbReference>
<reference evidence="2" key="3">
    <citation type="submission" date="2025-09" db="UniProtKB">
        <authorList>
            <consortium name="Ensembl"/>
        </authorList>
    </citation>
    <scope>IDENTIFICATION</scope>
</reference>
<sequence length="229" mass="25779">MVILAPQNRPSGTDTWLSNTCRLLRSPCVTLCCFLFLLFRCFIDSEVVHKAWLNRSNILFTGNDKWSLDPRVTVISNNKSEFSIKINNVSVIDEGTYTCSYQSRNEPRTAHVYLIVQVPAKIVNISADISVNEGSNVNLFCLAIGRPEPTIKWKHKNMKIDSYVAKEEMLWKSGTSREREGQRRGCVFNGPIISHSAHQHSSATPSAPSCRLLLRLTAIHQSDSVERGD</sequence>
<name>A0A8C4SWY2_ERPCA</name>
<reference evidence="2" key="2">
    <citation type="submission" date="2025-08" db="UniProtKB">
        <authorList>
            <consortium name="Ensembl"/>
        </authorList>
    </citation>
    <scope>IDENTIFICATION</scope>
</reference>
<organism evidence="2 3">
    <name type="scientific">Erpetoichthys calabaricus</name>
    <name type="common">Rope fish</name>
    <name type="synonym">Calamoichthys calabaricus</name>
    <dbReference type="NCBI Taxonomy" id="27687"/>
    <lineage>
        <taxon>Eukaryota</taxon>
        <taxon>Metazoa</taxon>
        <taxon>Chordata</taxon>
        <taxon>Craniata</taxon>
        <taxon>Vertebrata</taxon>
        <taxon>Euteleostomi</taxon>
        <taxon>Actinopterygii</taxon>
        <taxon>Polypteriformes</taxon>
        <taxon>Polypteridae</taxon>
        <taxon>Erpetoichthys</taxon>
    </lineage>
</organism>
<dbReference type="PANTHER" id="PTHR42757:SF12">
    <property type="entry name" value="IGLON FAMILY MEMBER 5"/>
    <property type="match status" value="1"/>
</dbReference>
<evidence type="ECO:0000313" key="3">
    <source>
        <dbReference type="Proteomes" id="UP000694620"/>
    </source>
</evidence>
<evidence type="ECO:0000259" key="1">
    <source>
        <dbReference type="PROSITE" id="PS50835"/>
    </source>
</evidence>
<keyword evidence="3" id="KW-1185">Reference proteome</keyword>
<dbReference type="SUPFAM" id="SSF48726">
    <property type="entry name" value="Immunoglobulin"/>
    <property type="match status" value="2"/>
</dbReference>
<protein>
    <submittedName>
        <fullName evidence="2">IgLON family member 5</fullName>
    </submittedName>
</protein>
<dbReference type="Gene3D" id="2.60.40.10">
    <property type="entry name" value="Immunoglobulins"/>
    <property type="match status" value="2"/>
</dbReference>
<dbReference type="Pfam" id="PF07686">
    <property type="entry name" value="V-set"/>
    <property type="match status" value="1"/>
</dbReference>
<evidence type="ECO:0000313" key="2">
    <source>
        <dbReference type="Ensembl" id="ENSECRP00000022909.1"/>
    </source>
</evidence>
<dbReference type="InterPro" id="IPR050876">
    <property type="entry name" value="IgLON_domain"/>
</dbReference>
<feature type="domain" description="Ig-like" evidence="1">
    <location>
        <begin position="119"/>
        <end position="153"/>
    </location>
</feature>